<evidence type="ECO:0000313" key="3">
    <source>
        <dbReference type="Proteomes" id="UP001381693"/>
    </source>
</evidence>
<gene>
    <name evidence="2" type="ORF">SK128_004825</name>
</gene>
<name>A0AAN8X4X9_HALRR</name>
<keyword evidence="3" id="KW-1185">Reference proteome</keyword>
<sequence>MYNIRIGVVFFSLLLTITSSAEFDDPYNYDYSYGDYSYVYDTDTAGSLPHRAVALPGMLQSENRVAEPELLFDHGRAQEFNGDILPLCCPEGSVFDLDRNCTSSPASWDWRPSLHGAPDAQFYFRGFPQ</sequence>
<evidence type="ECO:0000256" key="1">
    <source>
        <dbReference type="SAM" id="SignalP"/>
    </source>
</evidence>
<evidence type="ECO:0000313" key="2">
    <source>
        <dbReference type="EMBL" id="KAK7077802.1"/>
    </source>
</evidence>
<reference evidence="2 3" key="1">
    <citation type="submission" date="2023-11" db="EMBL/GenBank/DDBJ databases">
        <title>Halocaridina rubra genome assembly.</title>
        <authorList>
            <person name="Smith C."/>
        </authorList>
    </citation>
    <scope>NUCLEOTIDE SEQUENCE [LARGE SCALE GENOMIC DNA]</scope>
    <source>
        <strain evidence="2">EP-1</strain>
        <tissue evidence="2">Whole</tissue>
    </source>
</reference>
<organism evidence="2 3">
    <name type="scientific">Halocaridina rubra</name>
    <name type="common">Hawaiian red shrimp</name>
    <dbReference type="NCBI Taxonomy" id="373956"/>
    <lineage>
        <taxon>Eukaryota</taxon>
        <taxon>Metazoa</taxon>
        <taxon>Ecdysozoa</taxon>
        <taxon>Arthropoda</taxon>
        <taxon>Crustacea</taxon>
        <taxon>Multicrustacea</taxon>
        <taxon>Malacostraca</taxon>
        <taxon>Eumalacostraca</taxon>
        <taxon>Eucarida</taxon>
        <taxon>Decapoda</taxon>
        <taxon>Pleocyemata</taxon>
        <taxon>Caridea</taxon>
        <taxon>Atyoidea</taxon>
        <taxon>Atyidae</taxon>
        <taxon>Halocaridina</taxon>
    </lineage>
</organism>
<dbReference type="Proteomes" id="UP001381693">
    <property type="component" value="Unassembled WGS sequence"/>
</dbReference>
<feature type="signal peptide" evidence="1">
    <location>
        <begin position="1"/>
        <end position="20"/>
    </location>
</feature>
<protein>
    <submittedName>
        <fullName evidence="2">Uncharacterized protein</fullName>
    </submittedName>
</protein>
<comment type="caution">
    <text evidence="2">The sequence shown here is derived from an EMBL/GenBank/DDBJ whole genome shotgun (WGS) entry which is preliminary data.</text>
</comment>
<proteinExistence type="predicted"/>
<dbReference type="AlphaFoldDB" id="A0AAN8X4X9"/>
<keyword evidence="1" id="KW-0732">Signal</keyword>
<feature type="chain" id="PRO_5042863276" evidence="1">
    <location>
        <begin position="21"/>
        <end position="129"/>
    </location>
</feature>
<dbReference type="EMBL" id="JAXCGZ010008247">
    <property type="protein sequence ID" value="KAK7077802.1"/>
    <property type="molecule type" value="Genomic_DNA"/>
</dbReference>
<accession>A0AAN8X4X9</accession>